<dbReference type="AlphaFoldDB" id="A0A8S4ABV5"/>
<dbReference type="SUPFAM" id="SSF52025">
    <property type="entry name" value="PA domain"/>
    <property type="match status" value="1"/>
</dbReference>
<evidence type="ECO:0000313" key="12">
    <source>
        <dbReference type="EMBL" id="CAG5858830.1"/>
    </source>
</evidence>
<protein>
    <submittedName>
        <fullName evidence="12">(Atlantic silverside) hypothetical protein</fullName>
    </submittedName>
</protein>
<keyword evidence="5" id="KW-0862">Zinc</keyword>
<dbReference type="InterPro" id="IPR001841">
    <property type="entry name" value="Znf_RING"/>
</dbReference>
<feature type="compositionally biased region" description="Basic and acidic residues" evidence="9">
    <location>
        <begin position="365"/>
        <end position="391"/>
    </location>
</feature>
<evidence type="ECO:0000256" key="8">
    <source>
        <dbReference type="PROSITE-ProRule" id="PRU00175"/>
    </source>
</evidence>
<dbReference type="GO" id="GO:0016020">
    <property type="term" value="C:membrane"/>
    <property type="evidence" value="ECO:0007669"/>
    <property type="project" value="UniProtKB-SubCell"/>
</dbReference>
<reference evidence="12" key="1">
    <citation type="submission" date="2021-05" db="EMBL/GenBank/DDBJ databases">
        <authorList>
            <person name="Tigano A."/>
        </authorList>
    </citation>
    <scope>NUCLEOTIDE SEQUENCE</scope>
</reference>
<dbReference type="OrthoDB" id="5357315at2759"/>
<feature type="transmembrane region" description="Helical" evidence="10">
    <location>
        <begin position="32"/>
        <end position="54"/>
    </location>
</feature>
<keyword evidence="6 10" id="KW-1133">Transmembrane helix</keyword>
<keyword evidence="2 10" id="KW-0812">Transmembrane</keyword>
<organism evidence="12 13">
    <name type="scientific">Menidia menidia</name>
    <name type="common">Atlantic silverside</name>
    <dbReference type="NCBI Taxonomy" id="238744"/>
    <lineage>
        <taxon>Eukaryota</taxon>
        <taxon>Metazoa</taxon>
        <taxon>Chordata</taxon>
        <taxon>Craniata</taxon>
        <taxon>Vertebrata</taxon>
        <taxon>Euteleostomi</taxon>
        <taxon>Actinopterygii</taxon>
        <taxon>Neopterygii</taxon>
        <taxon>Teleostei</taxon>
        <taxon>Neoteleostei</taxon>
        <taxon>Acanthomorphata</taxon>
        <taxon>Ovalentaria</taxon>
        <taxon>Atherinomorphae</taxon>
        <taxon>Atheriniformes</taxon>
        <taxon>Atherinopsidae</taxon>
        <taxon>Menidiinae</taxon>
        <taxon>Menidia</taxon>
    </lineage>
</organism>
<dbReference type="FunFam" id="3.50.30.30:FF:000003">
    <property type="entry name" value="E3 ubiquitin-protein ligase RNF128"/>
    <property type="match status" value="1"/>
</dbReference>
<dbReference type="InterPro" id="IPR013083">
    <property type="entry name" value="Znf_RING/FYVE/PHD"/>
</dbReference>
<evidence type="ECO:0000256" key="7">
    <source>
        <dbReference type="ARBA" id="ARBA00023136"/>
    </source>
</evidence>
<keyword evidence="3" id="KW-0479">Metal-binding</keyword>
<feature type="region of interest" description="Disordered" evidence="9">
    <location>
        <begin position="327"/>
        <end position="391"/>
    </location>
</feature>
<keyword evidence="13" id="KW-1185">Reference proteome</keyword>
<evidence type="ECO:0000256" key="6">
    <source>
        <dbReference type="ARBA" id="ARBA00022989"/>
    </source>
</evidence>
<feature type="domain" description="RING-type" evidence="11">
    <location>
        <begin position="274"/>
        <end position="315"/>
    </location>
</feature>
<dbReference type="Pfam" id="PF02225">
    <property type="entry name" value="PA"/>
    <property type="match status" value="1"/>
</dbReference>
<evidence type="ECO:0000256" key="2">
    <source>
        <dbReference type="ARBA" id="ARBA00022692"/>
    </source>
</evidence>
<evidence type="ECO:0000259" key="11">
    <source>
        <dbReference type="PROSITE" id="PS50089"/>
    </source>
</evidence>
<comment type="caution">
    <text evidence="12">The sequence shown here is derived from an EMBL/GenBank/DDBJ whole genome shotgun (WGS) entry which is preliminary data.</text>
</comment>
<dbReference type="SMART" id="SM00184">
    <property type="entry name" value="RING"/>
    <property type="match status" value="1"/>
</dbReference>
<name>A0A8S4ABV5_9TELE</name>
<dbReference type="EMBL" id="CAJRST010000001">
    <property type="protein sequence ID" value="CAG5858830.1"/>
    <property type="molecule type" value="Genomic_DNA"/>
</dbReference>
<dbReference type="FunFam" id="3.30.40.10:FF:000009">
    <property type="entry name" value="E3 ubiquitin-protein ligase RNF130"/>
    <property type="match status" value="1"/>
</dbReference>
<feature type="compositionally biased region" description="Pro residues" evidence="9">
    <location>
        <begin position="333"/>
        <end position="343"/>
    </location>
</feature>
<dbReference type="GO" id="GO:0008270">
    <property type="term" value="F:zinc ion binding"/>
    <property type="evidence" value="ECO:0007669"/>
    <property type="project" value="UniProtKB-KW"/>
</dbReference>
<dbReference type="Proteomes" id="UP000677803">
    <property type="component" value="Unassembled WGS sequence"/>
</dbReference>
<dbReference type="PANTHER" id="PTHR16200">
    <property type="entry name" value="RING ZINC FINGER"/>
    <property type="match status" value="1"/>
</dbReference>
<evidence type="ECO:0000313" key="13">
    <source>
        <dbReference type="Proteomes" id="UP000677803"/>
    </source>
</evidence>
<evidence type="ECO:0000256" key="1">
    <source>
        <dbReference type="ARBA" id="ARBA00004370"/>
    </source>
</evidence>
<proteinExistence type="predicted"/>
<evidence type="ECO:0000256" key="5">
    <source>
        <dbReference type="ARBA" id="ARBA00022833"/>
    </source>
</evidence>
<dbReference type="InterPro" id="IPR051073">
    <property type="entry name" value="ZNRF3_Arkadia_E3_ligases"/>
</dbReference>
<accession>A0A8S4ABV5</accession>
<dbReference type="SUPFAM" id="SSF57850">
    <property type="entry name" value="RING/U-box"/>
    <property type="match status" value="1"/>
</dbReference>
<dbReference type="InterPro" id="IPR046450">
    <property type="entry name" value="PA_dom_sf"/>
</dbReference>
<feature type="region of interest" description="Disordered" evidence="9">
    <location>
        <begin position="1"/>
        <end position="22"/>
    </location>
</feature>
<dbReference type="PROSITE" id="PS50089">
    <property type="entry name" value="ZF_RING_2"/>
    <property type="match status" value="1"/>
</dbReference>
<keyword evidence="7 10" id="KW-0472">Membrane</keyword>
<feature type="transmembrane region" description="Helical" evidence="10">
    <location>
        <begin position="203"/>
        <end position="228"/>
    </location>
</feature>
<keyword evidence="4 8" id="KW-0863">Zinc-finger</keyword>
<dbReference type="CDD" id="cd16802">
    <property type="entry name" value="RING-H2_RNF128-like"/>
    <property type="match status" value="1"/>
</dbReference>
<dbReference type="Pfam" id="PF13639">
    <property type="entry name" value="zf-RING_2"/>
    <property type="match status" value="1"/>
</dbReference>
<dbReference type="Gene3D" id="3.30.40.10">
    <property type="entry name" value="Zinc/RING finger domain, C3HC4 (zinc finger)"/>
    <property type="match status" value="1"/>
</dbReference>
<dbReference type="Gene3D" id="3.50.30.30">
    <property type="match status" value="1"/>
</dbReference>
<evidence type="ECO:0000256" key="9">
    <source>
        <dbReference type="SAM" id="MobiDB-lite"/>
    </source>
</evidence>
<dbReference type="InterPro" id="IPR003137">
    <property type="entry name" value="PA_domain"/>
</dbReference>
<gene>
    <name evidence="12" type="ORF">MMEN_LOCUS803</name>
</gene>
<evidence type="ECO:0000256" key="4">
    <source>
        <dbReference type="ARBA" id="ARBA00022771"/>
    </source>
</evidence>
<sequence length="391" mass="42768">MALPERQGSSFKVQEDNERNSTAMGEKTQDCVLLWLCLFGLARGSGAFVFWTAMVEMSYSTGNNETVDKYCECGVYGRNSALDKASGLVALPTGDGKGCGPDPVYGRNSSSPPWIALVKRGNCTFSEKINAAKRLGAAAVVVYNVDGSGNSTSHMAHGDAPGIVAIMIGNIQGRQMAGLIKNGTAVRLLIDVGSPHGPWMDTYWLYFLSIAFFIVTAASIAYFVFISANRLYGLSRHRITEKRLKSEAKKAIKRLRVRTLKRGDEETAGDSQLCAVCIESYKAGDVVTVLTCEHIFHKACIEPWLLDRRTCPMCKCDILKALGVEEEPKENVQPPPESRPESPPDVTVVTVTGGEPIYEVPLNEPEGREPARHQHLYDNRAFEADAEAARE</sequence>
<comment type="subcellular location">
    <subcellularLocation>
        <location evidence="1">Membrane</location>
    </subcellularLocation>
</comment>
<dbReference type="CDD" id="cd02122">
    <property type="entry name" value="PA_GRAIL_like"/>
    <property type="match status" value="1"/>
</dbReference>
<evidence type="ECO:0000256" key="3">
    <source>
        <dbReference type="ARBA" id="ARBA00022723"/>
    </source>
</evidence>
<evidence type="ECO:0000256" key="10">
    <source>
        <dbReference type="SAM" id="Phobius"/>
    </source>
</evidence>